<evidence type="ECO:0000313" key="3">
    <source>
        <dbReference type="Proteomes" id="UP000266340"/>
    </source>
</evidence>
<dbReference type="Proteomes" id="UP000266340">
    <property type="component" value="Unassembled WGS sequence"/>
</dbReference>
<protein>
    <submittedName>
        <fullName evidence="2">Uncharacterized protein</fullName>
    </submittedName>
</protein>
<comment type="caution">
    <text evidence="2">The sequence shown here is derived from an EMBL/GenBank/DDBJ whole genome shotgun (WGS) entry which is preliminary data.</text>
</comment>
<evidence type="ECO:0000256" key="1">
    <source>
        <dbReference type="SAM" id="MobiDB-lite"/>
    </source>
</evidence>
<accession>A0A398CWD8</accession>
<name>A0A398CWD8_9BACL</name>
<dbReference type="OrthoDB" id="9803686at2"/>
<gene>
    <name evidence="2" type="ORF">D3H35_10800</name>
</gene>
<dbReference type="RefSeq" id="WP_119149226.1">
    <property type="nucleotide sequence ID" value="NZ_JBHSOV010000021.1"/>
</dbReference>
<evidence type="ECO:0000313" key="2">
    <source>
        <dbReference type="EMBL" id="RIE03531.1"/>
    </source>
</evidence>
<reference evidence="2 3" key="1">
    <citation type="submission" date="2018-09" db="EMBL/GenBank/DDBJ databases">
        <title>Cohnella cavernae sp. nov., isolated from a karst cave.</title>
        <authorList>
            <person name="Zhu H."/>
        </authorList>
    </citation>
    <scope>NUCLEOTIDE SEQUENCE [LARGE SCALE GENOMIC DNA]</scope>
    <source>
        <strain evidence="2 3">K2E09-144</strain>
    </source>
</reference>
<organism evidence="2 3">
    <name type="scientific">Cohnella faecalis</name>
    <dbReference type="NCBI Taxonomy" id="2315694"/>
    <lineage>
        <taxon>Bacteria</taxon>
        <taxon>Bacillati</taxon>
        <taxon>Bacillota</taxon>
        <taxon>Bacilli</taxon>
        <taxon>Bacillales</taxon>
        <taxon>Paenibacillaceae</taxon>
        <taxon>Cohnella</taxon>
    </lineage>
</organism>
<dbReference type="EMBL" id="QXJM01000036">
    <property type="protein sequence ID" value="RIE03531.1"/>
    <property type="molecule type" value="Genomic_DNA"/>
</dbReference>
<keyword evidence="3" id="KW-1185">Reference proteome</keyword>
<proteinExistence type="predicted"/>
<feature type="region of interest" description="Disordered" evidence="1">
    <location>
        <begin position="1264"/>
        <end position="1285"/>
    </location>
</feature>
<sequence>MLKEWYSNSRLSKLILAFGLIAAQLLSFSPGSRANTASELKTTVQASSQAAKPGDEVALKVLVDSGISRSIHIQLQVVGPNGTAVYQQWAYDKPVAAGGVNEYPFKWTVPEGLPAGNYAVSVGIFGASWDAMYSWDSGLAVIQIQSGATLPGFTAEAAVPPSVEAGSQATIKATLVSDQATAGKVALAIHDSSNALVHEQSFAGVTFAANTATSVSTVWAVPEDAVSGAYRIELTVVGADGSTVYYRNASFGSIQVAQSDPGAGATFQTRAVMDSTTAESGEKFDFSAEIKADRNASVLVDVIVKNPYTNEPVLQAVFERQALTAGGILSIPISWNVPADAPSGRYPIEIGIFGNGWQGPYHWNANAGYVQVGGGSVPPIEFVANTAVAQSVVEAGSPQSFAVTATGSADATAIVQVKVLDPQGLTVFQREFPNERFIARQARSFNASWPVPSTAALGTYSVETGIYSADRSHTYYWNSSAVQFAVEAGTPPPTQPDNGATAVWTTSVVAAETAEAGYPTTVTANVASDDYAKALVDVEIYDEHGSKVYQAVFDHQYFQPNAAKSFPVTWSIPASQPRGQYSVSIGVFPESWGTAWKHHWNGGATDFDVNWGIVPDIAHESNADLEAIVPGQKQTIRTRLTSSETLPATVRLELFDSAGSRVASAEYMADEFVQGVANDYSMDWTPDANSVNGTYKLKVSVAKADGVRVFYSNPEAVQFSLSGGIDLTYSLSAATEQEEVSAGQTLNVSAFVGSTVPSVVSMKINFIDVLTGKIVHSESAYNKPIVIDQETAVDIDWTLPKWIRMNEEKVRSGAEPLIQYILDGDYRVDIELYNADMSQRIATHNGAAAFKVVSPDDAPAPQPAEAPALPDIMKLGVFATNNDDHGITGWMPETGLPWNFAYRYLNGGANNQEGWTSWDPYFVGSWQGAYAYDYAKKATDRGYTPVFTFYQMLQSISGDCLNCDETKDDIITLNDPYAMRAYLEEFKLLMQLIGTGEYNGKPGIGKTAIVHVDPDLAGYAQQAVLDNDRCFGQCTGKGNNPAFLKAAVASTRMPELADLPNTYQGYNWALLRLRDLYAPNVIMAPHVNSWGTLIDVGRDTNPNLDVTALGKLAGEFANLSGAKVVPAGIKPYEYIFNDIDDDDAGGSRGYWLDRTNLTLPNFHRWEQFVKAAVETTGKKAMIWQIPVGNQVYRAMDNTPGHYQDNKAEYFFEHMQELVDIGIVGLMFGHGQPGSTSHYNRMDDNGGAPASADYYNPDPLTFSDGWGDGSVHTNDKEADSTDDDGGYLRMQATEYYKHPIPVSNRY</sequence>